<proteinExistence type="predicted"/>
<protein>
    <submittedName>
        <fullName evidence="1">Uncharacterized protein</fullName>
    </submittedName>
</protein>
<gene>
    <name evidence="1" type="ORF">BJ878DRAFT_301742</name>
</gene>
<name>A0A9P8CCI5_9HELO</name>
<accession>A0A9P8CCI5</accession>
<comment type="caution">
    <text evidence="1">The sequence shown here is derived from an EMBL/GenBank/DDBJ whole genome shotgun (WGS) entry which is preliminary data.</text>
</comment>
<dbReference type="Proteomes" id="UP000887226">
    <property type="component" value="Unassembled WGS sequence"/>
</dbReference>
<sequence length="143" mass="16043">MAMLPRCMPQWRPALGIPFMLYNLVDGSNASRRQNQLLRGCAMTLRAERRILVTICMTMASSKLLLSILRTESETPAVGDWVTSRQADVEDVAETRIRPWEELDRRSLHMGMMDLVIEGCSEDRSAPGRCYGRTAIAARIGTA</sequence>
<dbReference type="AlphaFoldDB" id="A0A9P8CCI5"/>
<evidence type="ECO:0000313" key="2">
    <source>
        <dbReference type="Proteomes" id="UP000887226"/>
    </source>
</evidence>
<evidence type="ECO:0000313" key="1">
    <source>
        <dbReference type="EMBL" id="KAG9240286.1"/>
    </source>
</evidence>
<organism evidence="1 2">
    <name type="scientific">Calycina marina</name>
    <dbReference type="NCBI Taxonomy" id="1763456"/>
    <lineage>
        <taxon>Eukaryota</taxon>
        <taxon>Fungi</taxon>
        <taxon>Dikarya</taxon>
        <taxon>Ascomycota</taxon>
        <taxon>Pezizomycotina</taxon>
        <taxon>Leotiomycetes</taxon>
        <taxon>Helotiales</taxon>
        <taxon>Pezizellaceae</taxon>
        <taxon>Calycina</taxon>
    </lineage>
</organism>
<reference evidence="1" key="1">
    <citation type="journal article" date="2021" name="IMA Fungus">
        <title>Genomic characterization of three marine fungi, including Emericellopsis atlantica sp. nov. with signatures of a generalist lifestyle and marine biomass degradation.</title>
        <authorList>
            <person name="Hagestad O.C."/>
            <person name="Hou L."/>
            <person name="Andersen J.H."/>
            <person name="Hansen E.H."/>
            <person name="Altermark B."/>
            <person name="Li C."/>
            <person name="Kuhnert E."/>
            <person name="Cox R.J."/>
            <person name="Crous P.W."/>
            <person name="Spatafora J.W."/>
            <person name="Lail K."/>
            <person name="Amirebrahimi M."/>
            <person name="Lipzen A."/>
            <person name="Pangilinan J."/>
            <person name="Andreopoulos W."/>
            <person name="Hayes R.D."/>
            <person name="Ng V."/>
            <person name="Grigoriev I.V."/>
            <person name="Jackson S.A."/>
            <person name="Sutton T.D.S."/>
            <person name="Dobson A.D.W."/>
            <person name="Rama T."/>
        </authorList>
    </citation>
    <scope>NUCLEOTIDE SEQUENCE</scope>
    <source>
        <strain evidence="1">TRa3180A</strain>
    </source>
</reference>
<dbReference type="EMBL" id="MU254502">
    <property type="protein sequence ID" value="KAG9240286.1"/>
    <property type="molecule type" value="Genomic_DNA"/>
</dbReference>
<keyword evidence="2" id="KW-1185">Reference proteome</keyword>
<dbReference type="OrthoDB" id="3562318at2759"/>